<dbReference type="Proteomes" id="UP000663836">
    <property type="component" value="Unassembled WGS sequence"/>
</dbReference>
<dbReference type="Gene3D" id="2.120.10.30">
    <property type="entry name" value="TolB, C-terminal domain"/>
    <property type="match status" value="1"/>
</dbReference>
<comment type="caution">
    <text evidence="1">The sequence shown here is derived from an EMBL/GenBank/DDBJ whole genome shotgun (WGS) entry which is preliminary data.</text>
</comment>
<sequence>MVDIHTNAKWSQNAITVAGGNGQGSGTNQLAWSYGFYVDDDQTIYVADWGNNRIVEWKSGAIDGKVVAGGNGQGNGAHQLNNPIDVIIDKESDNLIINDRWNHRVVR</sequence>
<protein>
    <submittedName>
        <fullName evidence="1">Uncharacterized protein</fullName>
    </submittedName>
</protein>
<dbReference type="InterPro" id="IPR011042">
    <property type="entry name" value="6-blade_b-propeller_TolB-like"/>
</dbReference>
<dbReference type="EMBL" id="CAJNOT010006281">
    <property type="protein sequence ID" value="CAF1486236.1"/>
    <property type="molecule type" value="Genomic_DNA"/>
</dbReference>
<dbReference type="EMBL" id="CAJOBD010009692">
    <property type="protein sequence ID" value="CAF4139993.1"/>
    <property type="molecule type" value="Genomic_DNA"/>
</dbReference>
<organism evidence="1 3">
    <name type="scientific">Rotaria sordida</name>
    <dbReference type="NCBI Taxonomy" id="392033"/>
    <lineage>
        <taxon>Eukaryota</taxon>
        <taxon>Metazoa</taxon>
        <taxon>Spiralia</taxon>
        <taxon>Gnathifera</taxon>
        <taxon>Rotifera</taxon>
        <taxon>Eurotatoria</taxon>
        <taxon>Bdelloidea</taxon>
        <taxon>Philodinida</taxon>
        <taxon>Philodinidae</taxon>
        <taxon>Rotaria</taxon>
    </lineage>
</organism>
<dbReference type="Proteomes" id="UP000663864">
    <property type="component" value="Unassembled WGS sequence"/>
</dbReference>
<reference evidence="1" key="1">
    <citation type="submission" date="2021-02" db="EMBL/GenBank/DDBJ databases">
        <authorList>
            <person name="Nowell W R."/>
        </authorList>
    </citation>
    <scope>NUCLEOTIDE SEQUENCE</scope>
</reference>
<evidence type="ECO:0000313" key="1">
    <source>
        <dbReference type="EMBL" id="CAF1486236.1"/>
    </source>
</evidence>
<evidence type="ECO:0000313" key="3">
    <source>
        <dbReference type="Proteomes" id="UP000663864"/>
    </source>
</evidence>
<dbReference type="AlphaFoldDB" id="A0A815S1Y0"/>
<proteinExistence type="predicted"/>
<accession>A0A815S1Y0</accession>
<evidence type="ECO:0000313" key="2">
    <source>
        <dbReference type="EMBL" id="CAF4139993.1"/>
    </source>
</evidence>
<gene>
    <name evidence="2" type="ORF">JBS370_LOCUS33445</name>
    <name evidence="1" type="ORF">ZHD862_LOCUS36792</name>
</gene>
<dbReference type="SUPFAM" id="SSF101898">
    <property type="entry name" value="NHL repeat"/>
    <property type="match status" value="1"/>
</dbReference>
<name>A0A815S1Y0_9BILA</name>